<gene>
    <name evidence="8" type="ORF">BN486_02798</name>
</gene>
<dbReference type="AlphaFoldDB" id="R6KL08"/>
<dbReference type="Proteomes" id="UP000018009">
    <property type="component" value="Unassembled WGS sequence"/>
</dbReference>
<comment type="caution">
    <text evidence="8">The sequence shown here is derived from an EMBL/GenBank/DDBJ whole genome shotgun (WGS) entry which is preliminary data.</text>
</comment>
<keyword evidence="5" id="KW-0408">Iron</keyword>
<keyword evidence="4" id="KW-0479">Metal-binding</keyword>
<feature type="domain" description="Radical SAM core" evidence="7">
    <location>
        <begin position="1"/>
        <end position="102"/>
    </location>
</feature>
<dbReference type="GO" id="GO:0070475">
    <property type="term" value="P:rRNA base methylation"/>
    <property type="evidence" value="ECO:0007669"/>
    <property type="project" value="TreeGrafter"/>
</dbReference>
<reference evidence="8" key="1">
    <citation type="submission" date="2012-11" db="EMBL/GenBank/DDBJ databases">
        <title>Dependencies among metagenomic species, viruses, plasmids and units of genetic variation.</title>
        <authorList>
            <person name="Nielsen H.B."/>
            <person name="Almeida M."/>
            <person name="Juncker A.S."/>
            <person name="Rasmussen S."/>
            <person name="Li J."/>
            <person name="Sunagawa S."/>
            <person name="Plichta D."/>
            <person name="Gautier L."/>
            <person name="Le Chatelier E."/>
            <person name="Peletier E."/>
            <person name="Bonde I."/>
            <person name="Nielsen T."/>
            <person name="Manichanh C."/>
            <person name="Arumugam M."/>
            <person name="Batto J."/>
            <person name="Santos M.B.Q.D."/>
            <person name="Blom N."/>
            <person name="Borruel N."/>
            <person name="Burgdorf K.S."/>
            <person name="Boumezbeur F."/>
            <person name="Casellas F."/>
            <person name="Dore J."/>
            <person name="Guarner F."/>
            <person name="Hansen T."/>
            <person name="Hildebrand F."/>
            <person name="Kaas R.S."/>
            <person name="Kennedy S."/>
            <person name="Kristiansen K."/>
            <person name="Kultima J.R."/>
            <person name="Leonard P."/>
            <person name="Levenez F."/>
            <person name="Lund O."/>
            <person name="Moumen B."/>
            <person name="Le Paslier D."/>
            <person name="Pons N."/>
            <person name="Pedersen O."/>
            <person name="Prifti E."/>
            <person name="Qin J."/>
            <person name="Raes J."/>
            <person name="Tap J."/>
            <person name="Tims S."/>
            <person name="Ussery D.W."/>
            <person name="Yamada T."/>
            <person name="MetaHit consortium"/>
            <person name="Renault P."/>
            <person name="Sicheritz-Ponten T."/>
            <person name="Bork P."/>
            <person name="Wang J."/>
            <person name="Brunak S."/>
            <person name="Ehrlich S.D."/>
        </authorList>
    </citation>
    <scope>NUCLEOTIDE SEQUENCE [LARGE SCALE GENOMIC DNA]</scope>
</reference>
<dbReference type="GO" id="GO:0046872">
    <property type="term" value="F:metal ion binding"/>
    <property type="evidence" value="ECO:0007669"/>
    <property type="project" value="UniProtKB-KW"/>
</dbReference>
<proteinExistence type="predicted"/>
<evidence type="ECO:0000256" key="4">
    <source>
        <dbReference type="ARBA" id="ARBA00022723"/>
    </source>
</evidence>
<dbReference type="InterPro" id="IPR013785">
    <property type="entry name" value="Aldolase_TIM"/>
</dbReference>
<dbReference type="InterPro" id="IPR007197">
    <property type="entry name" value="rSAM"/>
</dbReference>
<keyword evidence="2" id="KW-0004">4Fe-4S</keyword>
<organism evidence="8 9">
    <name type="scientific">[Clostridium] clostridioforme CAG:132</name>
    <dbReference type="NCBI Taxonomy" id="1263065"/>
    <lineage>
        <taxon>Bacteria</taxon>
        <taxon>Bacillati</taxon>
        <taxon>Bacillota</taxon>
        <taxon>Clostridia</taxon>
        <taxon>Lachnospirales</taxon>
        <taxon>Lachnospiraceae</taxon>
        <taxon>Enterocloster</taxon>
    </lineage>
</organism>
<dbReference type="PANTHER" id="PTHR30544">
    <property type="entry name" value="23S RRNA METHYLTRANSFERASE"/>
    <property type="match status" value="1"/>
</dbReference>
<dbReference type="InterPro" id="IPR040072">
    <property type="entry name" value="Methyltransferase_A"/>
</dbReference>
<keyword evidence="3" id="KW-0949">S-adenosyl-L-methionine</keyword>
<dbReference type="GO" id="GO:0008168">
    <property type="term" value="F:methyltransferase activity"/>
    <property type="evidence" value="ECO:0007669"/>
    <property type="project" value="UniProtKB-KW"/>
</dbReference>
<dbReference type="Gene3D" id="3.20.20.70">
    <property type="entry name" value="Aldolase class I"/>
    <property type="match status" value="1"/>
</dbReference>
<dbReference type="GO" id="GO:0030488">
    <property type="term" value="P:tRNA methylation"/>
    <property type="evidence" value="ECO:0007669"/>
    <property type="project" value="TreeGrafter"/>
</dbReference>
<evidence type="ECO:0000259" key="7">
    <source>
        <dbReference type="PROSITE" id="PS51918"/>
    </source>
</evidence>
<evidence type="ECO:0000256" key="1">
    <source>
        <dbReference type="ARBA" id="ARBA00001966"/>
    </source>
</evidence>
<evidence type="ECO:0000313" key="8">
    <source>
        <dbReference type="EMBL" id="CDB62817.1"/>
    </source>
</evidence>
<dbReference type="PANTHER" id="PTHR30544:SF5">
    <property type="entry name" value="RADICAL SAM CORE DOMAIN-CONTAINING PROTEIN"/>
    <property type="match status" value="1"/>
</dbReference>
<protein>
    <submittedName>
        <fullName evidence="8">Ribosomal RNA large subunit methyltransferase N</fullName>
    </submittedName>
</protein>
<sequence length="128" mass="14506">MPIAGTYKLHDVLEACHYYYEKTGRRLTFEYSLVRGVNDNLDEARALVKLIRDQHGHVNLIPVNPIKERDYVQSGQKAIQEFKNLLEKNGINVTIRREMGRDIGGACGQLRRSYKEASAAPQCTEGEG</sequence>
<evidence type="ECO:0000256" key="5">
    <source>
        <dbReference type="ARBA" id="ARBA00023004"/>
    </source>
</evidence>
<evidence type="ECO:0000313" key="9">
    <source>
        <dbReference type="Proteomes" id="UP000018009"/>
    </source>
</evidence>
<name>R6KL08_9FIRM</name>
<keyword evidence="8" id="KW-0489">Methyltransferase</keyword>
<keyword evidence="8" id="KW-0808">Transferase</keyword>
<comment type="cofactor">
    <cofactor evidence="1">
        <name>[4Fe-4S] cluster</name>
        <dbReference type="ChEBI" id="CHEBI:49883"/>
    </cofactor>
</comment>
<dbReference type="GO" id="GO:0051539">
    <property type="term" value="F:4 iron, 4 sulfur cluster binding"/>
    <property type="evidence" value="ECO:0007669"/>
    <property type="project" value="UniProtKB-KW"/>
</dbReference>
<evidence type="ECO:0000256" key="3">
    <source>
        <dbReference type="ARBA" id="ARBA00022691"/>
    </source>
</evidence>
<evidence type="ECO:0000256" key="2">
    <source>
        <dbReference type="ARBA" id="ARBA00022485"/>
    </source>
</evidence>
<dbReference type="EMBL" id="CBDY010000203">
    <property type="protein sequence ID" value="CDB62817.1"/>
    <property type="molecule type" value="Genomic_DNA"/>
</dbReference>
<accession>R6KL08</accession>
<evidence type="ECO:0000256" key="6">
    <source>
        <dbReference type="ARBA" id="ARBA00023014"/>
    </source>
</evidence>
<keyword evidence="6" id="KW-0411">Iron-sulfur</keyword>
<dbReference type="PROSITE" id="PS51918">
    <property type="entry name" value="RADICAL_SAM"/>
    <property type="match status" value="1"/>
</dbReference>